<dbReference type="AlphaFoldDB" id="A0AAD1YW71"/>
<gene>
    <name evidence="7" type="ORF">FPE_LOCUS5655</name>
</gene>
<protein>
    <submittedName>
        <fullName evidence="7">Uncharacterized protein</fullName>
    </submittedName>
</protein>
<dbReference type="GO" id="GO:0016705">
    <property type="term" value="F:oxidoreductase activity, acting on paired donors, with incorporation or reduction of molecular oxygen"/>
    <property type="evidence" value="ECO:0007669"/>
    <property type="project" value="InterPro"/>
</dbReference>
<evidence type="ECO:0000256" key="4">
    <source>
        <dbReference type="ARBA" id="ARBA00023002"/>
    </source>
</evidence>
<keyword evidence="5" id="KW-0408">Iron</keyword>
<sequence length="188" mass="21452">MYSDFYSILSWLLLFIISIASASRILKTKKKSVIGRDKLPLNPPKLPIRCKMHQMGKLHHQELWKLDQKYGRVMLLQLGNIPTLVISWLNKSTEQSFHHEREFEVGRLIDCLSAASPYSVNLDEKMFDLVGGVGAVGKSYKGKGFDGREVEDIPDEDTDMANSCFRRGLLPILWADYRFCNWTPSEGG</sequence>
<dbReference type="PANTHER" id="PTHR47955:SF8">
    <property type="entry name" value="CYTOCHROME P450 71D11-LIKE"/>
    <property type="match status" value="1"/>
</dbReference>
<keyword evidence="6" id="KW-0472">Membrane</keyword>
<evidence type="ECO:0000256" key="6">
    <source>
        <dbReference type="SAM" id="Phobius"/>
    </source>
</evidence>
<evidence type="ECO:0000313" key="8">
    <source>
        <dbReference type="Proteomes" id="UP000834106"/>
    </source>
</evidence>
<evidence type="ECO:0000256" key="3">
    <source>
        <dbReference type="ARBA" id="ARBA00022723"/>
    </source>
</evidence>
<keyword evidence="2" id="KW-0349">Heme</keyword>
<dbReference type="InterPro" id="IPR036396">
    <property type="entry name" value="Cyt_P450_sf"/>
</dbReference>
<dbReference type="PANTHER" id="PTHR47955">
    <property type="entry name" value="CYTOCHROME P450 FAMILY 71 PROTEIN"/>
    <property type="match status" value="1"/>
</dbReference>
<evidence type="ECO:0000256" key="5">
    <source>
        <dbReference type="ARBA" id="ARBA00023004"/>
    </source>
</evidence>
<name>A0AAD1YW71_9LAMI</name>
<keyword evidence="6" id="KW-0812">Transmembrane</keyword>
<keyword evidence="6" id="KW-1133">Transmembrane helix</keyword>
<dbReference type="SUPFAM" id="SSF48264">
    <property type="entry name" value="Cytochrome P450"/>
    <property type="match status" value="1"/>
</dbReference>
<proteinExistence type="inferred from homology"/>
<evidence type="ECO:0000313" key="7">
    <source>
        <dbReference type="EMBL" id="CAI9758225.1"/>
    </source>
</evidence>
<keyword evidence="3" id="KW-0479">Metal-binding</keyword>
<dbReference type="GO" id="GO:0004497">
    <property type="term" value="F:monooxygenase activity"/>
    <property type="evidence" value="ECO:0007669"/>
    <property type="project" value="InterPro"/>
</dbReference>
<accession>A0AAD1YW71</accession>
<organism evidence="7 8">
    <name type="scientific">Fraxinus pennsylvanica</name>
    <dbReference type="NCBI Taxonomy" id="56036"/>
    <lineage>
        <taxon>Eukaryota</taxon>
        <taxon>Viridiplantae</taxon>
        <taxon>Streptophyta</taxon>
        <taxon>Embryophyta</taxon>
        <taxon>Tracheophyta</taxon>
        <taxon>Spermatophyta</taxon>
        <taxon>Magnoliopsida</taxon>
        <taxon>eudicotyledons</taxon>
        <taxon>Gunneridae</taxon>
        <taxon>Pentapetalae</taxon>
        <taxon>asterids</taxon>
        <taxon>lamiids</taxon>
        <taxon>Lamiales</taxon>
        <taxon>Oleaceae</taxon>
        <taxon>Oleeae</taxon>
        <taxon>Fraxinus</taxon>
    </lineage>
</organism>
<dbReference type="GO" id="GO:0005506">
    <property type="term" value="F:iron ion binding"/>
    <property type="evidence" value="ECO:0007669"/>
    <property type="project" value="InterPro"/>
</dbReference>
<evidence type="ECO:0000256" key="2">
    <source>
        <dbReference type="ARBA" id="ARBA00022617"/>
    </source>
</evidence>
<dbReference type="Gene3D" id="1.10.630.10">
    <property type="entry name" value="Cytochrome P450"/>
    <property type="match status" value="1"/>
</dbReference>
<reference evidence="7" key="1">
    <citation type="submission" date="2023-05" db="EMBL/GenBank/DDBJ databases">
        <authorList>
            <person name="Huff M."/>
        </authorList>
    </citation>
    <scope>NUCLEOTIDE SEQUENCE</scope>
</reference>
<evidence type="ECO:0000256" key="1">
    <source>
        <dbReference type="ARBA" id="ARBA00010617"/>
    </source>
</evidence>
<dbReference type="EMBL" id="OU503038">
    <property type="protein sequence ID" value="CAI9758225.1"/>
    <property type="molecule type" value="Genomic_DNA"/>
</dbReference>
<feature type="transmembrane region" description="Helical" evidence="6">
    <location>
        <begin position="6"/>
        <end position="26"/>
    </location>
</feature>
<keyword evidence="4" id="KW-0560">Oxidoreductase</keyword>
<comment type="similarity">
    <text evidence="1">Belongs to the cytochrome P450 family.</text>
</comment>
<dbReference type="GO" id="GO:0020037">
    <property type="term" value="F:heme binding"/>
    <property type="evidence" value="ECO:0007669"/>
    <property type="project" value="InterPro"/>
</dbReference>
<keyword evidence="8" id="KW-1185">Reference proteome</keyword>
<dbReference type="Proteomes" id="UP000834106">
    <property type="component" value="Chromosome 3"/>
</dbReference>